<accession>A0A3A1YTM5</accession>
<protein>
    <submittedName>
        <fullName evidence="2">Uncharacterized protein</fullName>
    </submittedName>
</protein>
<dbReference type="Proteomes" id="UP000266206">
    <property type="component" value="Unassembled WGS sequence"/>
</dbReference>
<name>A0A3A1YTM5_9BURK</name>
<comment type="caution">
    <text evidence="2">The sequence shown here is derived from an EMBL/GenBank/DDBJ whole genome shotgun (WGS) entry which is preliminary data.</text>
</comment>
<proteinExistence type="predicted"/>
<feature type="region of interest" description="Disordered" evidence="1">
    <location>
        <begin position="98"/>
        <end position="125"/>
    </location>
</feature>
<dbReference type="OrthoDB" id="8688372at2"/>
<evidence type="ECO:0000313" key="3">
    <source>
        <dbReference type="Proteomes" id="UP000266206"/>
    </source>
</evidence>
<sequence length="153" mass="17182">MQQNLNPATQVEALRKAMVELQDVPRRVQVRTLMPLVDVAIKQGFVIAYLAQILGEGGIPFKPSSLKQAVYLWRKKQATTKVRPDSIAARESTFQVSEKVDAMTKSTDPAEEGQTIEPGKRQPMTKADLLNIRESHVDLDEIVRRARKQNSNS</sequence>
<dbReference type="EMBL" id="NQYH01000013">
    <property type="protein sequence ID" value="RIY39764.1"/>
    <property type="molecule type" value="Genomic_DNA"/>
</dbReference>
<evidence type="ECO:0000313" key="2">
    <source>
        <dbReference type="EMBL" id="RIY39764.1"/>
    </source>
</evidence>
<organism evidence="2 3">
    <name type="scientific">Neopusillimonas maritima</name>
    <dbReference type="NCBI Taxonomy" id="2026239"/>
    <lineage>
        <taxon>Bacteria</taxon>
        <taxon>Pseudomonadati</taxon>
        <taxon>Pseudomonadota</taxon>
        <taxon>Betaproteobacteria</taxon>
        <taxon>Burkholderiales</taxon>
        <taxon>Alcaligenaceae</taxon>
        <taxon>Neopusillimonas</taxon>
    </lineage>
</organism>
<dbReference type="RefSeq" id="WP_119516721.1">
    <property type="nucleotide sequence ID" value="NZ_NQYH01000013.1"/>
</dbReference>
<reference evidence="2 3" key="1">
    <citation type="submission" date="2017-08" db="EMBL/GenBank/DDBJ databases">
        <title>Pusillimonas indicus sp. nov., a member of the family Alcaligenaceae isolated from surface seawater.</title>
        <authorList>
            <person name="Li J."/>
        </authorList>
    </citation>
    <scope>NUCLEOTIDE SEQUENCE [LARGE SCALE GENOMIC DNA]</scope>
    <source>
        <strain evidence="2 3">L52-1-41</strain>
    </source>
</reference>
<dbReference type="AlphaFoldDB" id="A0A3A1YTM5"/>
<evidence type="ECO:0000256" key="1">
    <source>
        <dbReference type="SAM" id="MobiDB-lite"/>
    </source>
</evidence>
<gene>
    <name evidence="2" type="ORF">CJP73_13050</name>
</gene>